<organism evidence="1 2">
    <name type="scientific">Sphingomonas hengshuiensis</name>
    <dbReference type="NCBI Taxonomy" id="1609977"/>
    <lineage>
        <taxon>Bacteria</taxon>
        <taxon>Pseudomonadati</taxon>
        <taxon>Pseudomonadota</taxon>
        <taxon>Alphaproteobacteria</taxon>
        <taxon>Sphingomonadales</taxon>
        <taxon>Sphingomonadaceae</taxon>
        <taxon>Sphingomonas</taxon>
    </lineage>
</organism>
<dbReference type="Proteomes" id="UP000248614">
    <property type="component" value="Unassembled WGS sequence"/>
</dbReference>
<protein>
    <submittedName>
        <fullName evidence="1">Uncharacterized protein</fullName>
    </submittedName>
</protein>
<dbReference type="AlphaFoldDB" id="A0A2W4ZLR6"/>
<proteinExistence type="predicted"/>
<gene>
    <name evidence="1" type="ORF">DI632_00050</name>
</gene>
<sequence length="97" mass="10729">MSRITITENGIDKIVTDIAPYRAEREGVLAKLTHIYADFEKGPVETLASSEQEIVDLVNRYNVLTDLIERFDEAGIRRANILAGWAIVKQHCAGGSA</sequence>
<reference evidence="1 2" key="1">
    <citation type="submission" date="2017-08" db="EMBL/GenBank/DDBJ databases">
        <title>Infants hospitalized years apart are colonized by the same room-sourced microbial strains.</title>
        <authorList>
            <person name="Brooks B."/>
            <person name="Olm M.R."/>
            <person name="Firek B.A."/>
            <person name="Baker R."/>
            <person name="Thomas B.C."/>
            <person name="Morowitz M.J."/>
            <person name="Banfield J.F."/>
        </authorList>
    </citation>
    <scope>NUCLEOTIDE SEQUENCE [LARGE SCALE GENOMIC DNA]</scope>
    <source>
        <strain evidence="1">S2_018_000_R3_110</strain>
    </source>
</reference>
<evidence type="ECO:0000313" key="2">
    <source>
        <dbReference type="Proteomes" id="UP000248614"/>
    </source>
</evidence>
<dbReference type="EMBL" id="QFNF01000001">
    <property type="protein sequence ID" value="PZO81009.1"/>
    <property type="molecule type" value="Genomic_DNA"/>
</dbReference>
<evidence type="ECO:0000313" key="1">
    <source>
        <dbReference type="EMBL" id="PZO81009.1"/>
    </source>
</evidence>
<comment type="caution">
    <text evidence="1">The sequence shown here is derived from an EMBL/GenBank/DDBJ whole genome shotgun (WGS) entry which is preliminary data.</text>
</comment>
<name>A0A2W4ZLR6_9SPHN</name>
<accession>A0A2W4ZLR6</accession>